<comment type="cofactor">
    <cofactor evidence="1">
        <name>Mn(2+)</name>
        <dbReference type="ChEBI" id="CHEBI:29035"/>
    </cofactor>
</comment>
<evidence type="ECO:0000256" key="9">
    <source>
        <dbReference type="ARBA" id="ARBA00023211"/>
    </source>
</evidence>
<dbReference type="AlphaFoldDB" id="A0A1F5GSS9"/>
<dbReference type="InterPro" id="IPR013815">
    <property type="entry name" value="ATP_grasp_subdomain_1"/>
</dbReference>
<accession>A0A1F5GSS9</accession>
<dbReference type="PIRSF" id="PIRSF004602">
    <property type="entry name" value="ATPgrasp_PurP"/>
    <property type="match status" value="1"/>
</dbReference>
<evidence type="ECO:0000256" key="1">
    <source>
        <dbReference type="ARBA" id="ARBA00001936"/>
    </source>
</evidence>
<evidence type="ECO:0000256" key="4">
    <source>
        <dbReference type="ARBA" id="ARBA00022723"/>
    </source>
</evidence>
<feature type="domain" description="IMP biosynthesis enzyme PurP C-terminal" evidence="11">
    <location>
        <begin position="176"/>
        <end position="366"/>
    </location>
</feature>
<dbReference type="InterPro" id="IPR010672">
    <property type="entry name" value="IMP_biosynth_PurP_N"/>
</dbReference>
<dbReference type="SUPFAM" id="SSF52440">
    <property type="entry name" value="PreATP-grasp domain"/>
    <property type="match status" value="1"/>
</dbReference>
<evidence type="ECO:0000256" key="3">
    <source>
        <dbReference type="ARBA" id="ARBA00022598"/>
    </source>
</evidence>
<keyword evidence="8" id="KW-0460">Magnesium</keyword>
<feature type="domain" description="IMP biosynthesis enzyme PurP N-terminal" evidence="10">
    <location>
        <begin position="11"/>
        <end position="143"/>
    </location>
</feature>
<dbReference type="STRING" id="1797724.A3A48_00220"/>
<dbReference type="PANTHER" id="PTHR38147">
    <property type="entry name" value="5-FORMAMINOIMIDAZOLE-4-CARBOXAMIDE-1-(BETA)-D-RIBOFURANOSYL 5'-MONOPHOSPHATE SYNTHETASE-RELATED"/>
    <property type="match status" value="1"/>
</dbReference>
<keyword evidence="3" id="KW-0436">Ligase</keyword>
<dbReference type="InterPro" id="IPR009720">
    <property type="entry name" value="IMP_biosynth_PurP_C"/>
</dbReference>
<dbReference type="EMBL" id="MFBN01000036">
    <property type="protein sequence ID" value="OGD94895.1"/>
    <property type="molecule type" value="Genomic_DNA"/>
</dbReference>
<dbReference type="Proteomes" id="UP000178336">
    <property type="component" value="Unassembled WGS sequence"/>
</dbReference>
<dbReference type="Pfam" id="PF06849">
    <property type="entry name" value="DUF1246"/>
    <property type="match status" value="1"/>
</dbReference>
<reference evidence="12 13" key="1">
    <citation type="journal article" date="2016" name="Nat. Commun.">
        <title>Thousands of microbial genomes shed light on interconnected biogeochemical processes in an aquifer system.</title>
        <authorList>
            <person name="Anantharaman K."/>
            <person name="Brown C.T."/>
            <person name="Hug L.A."/>
            <person name="Sharon I."/>
            <person name="Castelle C.J."/>
            <person name="Probst A.J."/>
            <person name="Thomas B.C."/>
            <person name="Singh A."/>
            <person name="Wilkins M.J."/>
            <person name="Karaoz U."/>
            <person name="Brodie E.L."/>
            <person name="Williams K.H."/>
            <person name="Hubbard S.S."/>
            <person name="Banfield J.F."/>
        </authorList>
    </citation>
    <scope>NUCLEOTIDE SEQUENCE [LARGE SCALE GENOMIC DNA]</scope>
</reference>
<dbReference type="InterPro" id="IPR023656">
    <property type="entry name" value="IMP_biosynth_PurP"/>
</dbReference>
<keyword evidence="4" id="KW-0479">Metal-binding</keyword>
<dbReference type="Gene3D" id="3.30.470.20">
    <property type="entry name" value="ATP-grasp fold, B domain"/>
    <property type="match status" value="1"/>
</dbReference>
<evidence type="ECO:0000313" key="13">
    <source>
        <dbReference type="Proteomes" id="UP000178336"/>
    </source>
</evidence>
<dbReference type="Gene3D" id="3.40.50.20">
    <property type="match status" value="1"/>
</dbReference>
<evidence type="ECO:0000256" key="6">
    <source>
        <dbReference type="ARBA" id="ARBA00022755"/>
    </source>
</evidence>
<proteinExistence type="predicted"/>
<dbReference type="PANTHER" id="PTHR38147:SF1">
    <property type="entry name" value="5-FORMAMINOIMIDAZOLE-4-CARBOXAMIDE-1-(BETA)-D-RIBOFURANOSYL 5'-MONOPHOSPHATE SYNTHETASE"/>
    <property type="match status" value="1"/>
</dbReference>
<dbReference type="GO" id="GO:0006188">
    <property type="term" value="P:IMP biosynthetic process"/>
    <property type="evidence" value="ECO:0007669"/>
    <property type="project" value="InterPro"/>
</dbReference>
<dbReference type="GO" id="GO:0005524">
    <property type="term" value="F:ATP binding"/>
    <property type="evidence" value="ECO:0007669"/>
    <property type="project" value="UniProtKB-KW"/>
</dbReference>
<evidence type="ECO:0000259" key="10">
    <source>
        <dbReference type="Pfam" id="PF06849"/>
    </source>
</evidence>
<evidence type="ECO:0000256" key="7">
    <source>
        <dbReference type="ARBA" id="ARBA00022840"/>
    </source>
</evidence>
<keyword evidence="6" id="KW-0658">Purine biosynthesis</keyword>
<dbReference type="Pfam" id="PF06973">
    <property type="entry name" value="DUF1297"/>
    <property type="match status" value="1"/>
</dbReference>
<evidence type="ECO:0000256" key="8">
    <source>
        <dbReference type="ARBA" id="ARBA00022842"/>
    </source>
</evidence>
<dbReference type="InterPro" id="IPR016185">
    <property type="entry name" value="PreATP-grasp_dom_sf"/>
</dbReference>
<evidence type="ECO:0000256" key="2">
    <source>
        <dbReference type="ARBA" id="ARBA00001946"/>
    </source>
</evidence>
<sequence length="366" mass="41769">MKVKSQKDYTIAVIGSHSALDVCRGAKDEGFRTLVVVEKGRDKTYAKYFKTKGELGCVDEVLYVDKFKDILSLKIQNELKKRNCIFIPHRSFEVYVNDYDAIENKFNVPVFGNKKLLRLEERTESPNQYDLLKWANIKFPKRFKNPKDIDRLVLVKAQQEKVSFERGFFFASSPKEFEQEAKKRIASGLISKKSLKEAIIEEFVVGTSVNFNFFYSAVGKRLELVGTDTRRQTNLDGFLRLPAQQQIEAARYLEVTFKEMGHTAVTLPESLIEEAMEIGERFVKATQQKFSPGVIGPFALQSLIRPVFPKLEIIVYDVAPRFPGSPGIASTPYSGYLYGKSLSMGRRVAMEIKEAIRLNKLKQITT</sequence>
<evidence type="ECO:0000259" key="11">
    <source>
        <dbReference type="Pfam" id="PF06973"/>
    </source>
</evidence>
<protein>
    <submittedName>
        <fullName evidence="12">5-formaminoimidazole-4-carboxamide-1-(Beta)-D-ribofuranosyl 5'-monophosphate synthetase</fullName>
    </submittedName>
</protein>
<evidence type="ECO:0000256" key="5">
    <source>
        <dbReference type="ARBA" id="ARBA00022741"/>
    </source>
</evidence>
<evidence type="ECO:0000313" key="12">
    <source>
        <dbReference type="EMBL" id="OGD94895.1"/>
    </source>
</evidence>
<name>A0A1F5GSS9_9BACT</name>
<comment type="caution">
    <text evidence="12">The sequence shown here is derived from an EMBL/GenBank/DDBJ whole genome shotgun (WGS) entry which is preliminary data.</text>
</comment>
<dbReference type="GO" id="GO:0000287">
    <property type="term" value="F:magnesium ion binding"/>
    <property type="evidence" value="ECO:0007669"/>
    <property type="project" value="InterPro"/>
</dbReference>
<dbReference type="SUPFAM" id="SSF56059">
    <property type="entry name" value="Glutathione synthetase ATP-binding domain-like"/>
    <property type="match status" value="1"/>
</dbReference>
<organism evidence="12 13">
    <name type="scientific">Candidatus Curtissbacteria bacterium RIFCSPLOWO2_01_FULL_37_9</name>
    <dbReference type="NCBI Taxonomy" id="1797724"/>
    <lineage>
        <taxon>Bacteria</taxon>
        <taxon>Candidatus Curtissiibacteriota</taxon>
    </lineage>
</organism>
<comment type="cofactor">
    <cofactor evidence="2">
        <name>Mg(2+)</name>
        <dbReference type="ChEBI" id="CHEBI:18420"/>
    </cofactor>
</comment>
<keyword evidence="5" id="KW-0547">Nucleotide-binding</keyword>
<dbReference type="Gene3D" id="3.30.1490.20">
    <property type="entry name" value="ATP-grasp fold, A domain"/>
    <property type="match status" value="1"/>
</dbReference>
<keyword evidence="7" id="KW-0067">ATP-binding</keyword>
<keyword evidence="9" id="KW-0464">Manganese</keyword>
<gene>
    <name evidence="12" type="ORF">A3A48_00220</name>
</gene>
<dbReference type="GO" id="GO:0016879">
    <property type="term" value="F:ligase activity, forming carbon-nitrogen bonds"/>
    <property type="evidence" value="ECO:0007669"/>
    <property type="project" value="InterPro"/>
</dbReference>